<sequence>MKFRKSMIIAAGLTASLAFGTVASADTVTVKSGDTLWGLSKQYNVSVDKIKSANGLSTNNIYVGQSINIPTATVTNRTHTVGSGDTLWSISRQYNTTVQTIKNLNNLSSNAIYVGQKISISGQASSGSTGGSTTTATSYTVKSGDSLWSISRQHNVTVNQIKQWNGLSSNVIRIGQTLKLQASQSSTPEPAKTSLVDDIIADAKQHIGTPYVWGGSTPAGFDCSGFLNYVFAQNGISIPRTVASIYDAGSSITSPRVGDLVFFETYKPGASHAGLYLGNNQFIHASSSNGITISSMDNSYWKQRYLGAKKYF</sequence>
<evidence type="ECO:0000256" key="5">
    <source>
        <dbReference type="ARBA" id="ARBA00022801"/>
    </source>
</evidence>
<dbReference type="SUPFAM" id="SSF54106">
    <property type="entry name" value="LysM domain"/>
    <property type="match status" value="3"/>
</dbReference>
<dbReference type="EMBL" id="JACHGH010000006">
    <property type="protein sequence ID" value="MBB6453883.1"/>
    <property type="molecule type" value="Genomic_DNA"/>
</dbReference>
<keyword evidence="2" id="KW-0645">Protease</keyword>
<evidence type="ECO:0000256" key="1">
    <source>
        <dbReference type="ARBA" id="ARBA00007074"/>
    </source>
</evidence>
<dbReference type="RefSeq" id="WP_246200010.1">
    <property type="nucleotide sequence ID" value="NZ_JACHGH010000006.1"/>
</dbReference>
<dbReference type="Pfam" id="PF01476">
    <property type="entry name" value="LysM"/>
    <property type="match status" value="3"/>
</dbReference>
<evidence type="ECO:0000256" key="6">
    <source>
        <dbReference type="ARBA" id="ARBA00022807"/>
    </source>
</evidence>
<evidence type="ECO:0000256" key="4">
    <source>
        <dbReference type="ARBA" id="ARBA00022737"/>
    </source>
</evidence>
<comment type="caution">
    <text evidence="10">The sequence shown here is derived from an EMBL/GenBank/DDBJ whole genome shotgun (WGS) entry which is preliminary data.</text>
</comment>
<reference evidence="10 11" key="1">
    <citation type="submission" date="2020-08" db="EMBL/GenBank/DDBJ databases">
        <title>Genomic Encyclopedia of Type Strains, Phase IV (KMG-IV): sequencing the most valuable type-strain genomes for metagenomic binning, comparative biology and taxonomic classification.</title>
        <authorList>
            <person name="Goeker M."/>
        </authorList>
    </citation>
    <scope>NUCLEOTIDE SEQUENCE [LARGE SCALE GENOMIC DNA]</scope>
    <source>
        <strain evidence="10 11">DSM 19612</strain>
    </source>
</reference>
<feature type="domain" description="NlpC/P60" evidence="9">
    <location>
        <begin position="193"/>
        <end position="312"/>
    </location>
</feature>
<evidence type="ECO:0000259" key="8">
    <source>
        <dbReference type="PROSITE" id="PS51782"/>
    </source>
</evidence>
<dbReference type="CDD" id="cd00118">
    <property type="entry name" value="LysM"/>
    <property type="match status" value="3"/>
</dbReference>
<dbReference type="Gene3D" id="3.10.350.10">
    <property type="entry name" value="LysM domain"/>
    <property type="match status" value="3"/>
</dbReference>
<keyword evidence="3 7" id="KW-0732">Signal</keyword>
<accession>A0A841Q6A3</accession>
<evidence type="ECO:0000313" key="10">
    <source>
        <dbReference type="EMBL" id="MBB6453883.1"/>
    </source>
</evidence>
<keyword evidence="6" id="KW-0788">Thiol protease</keyword>
<feature type="domain" description="LysM" evidence="8">
    <location>
        <begin position="77"/>
        <end position="120"/>
    </location>
</feature>
<feature type="domain" description="LysM" evidence="8">
    <location>
        <begin position="26"/>
        <end position="69"/>
    </location>
</feature>
<dbReference type="SUPFAM" id="SSF54001">
    <property type="entry name" value="Cysteine proteinases"/>
    <property type="match status" value="1"/>
</dbReference>
<dbReference type="PANTHER" id="PTHR47360">
    <property type="entry name" value="MUREIN DD-ENDOPEPTIDASE MEPS/MUREIN LD-CARBOXYPEPTIDASE"/>
    <property type="match status" value="1"/>
</dbReference>
<dbReference type="PROSITE" id="PS51935">
    <property type="entry name" value="NLPC_P60"/>
    <property type="match status" value="1"/>
</dbReference>
<keyword evidence="4" id="KW-0677">Repeat</keyword>
<dbReference type="InterPro" id="IPR038765">
    <property type="entry name" value="Papain-like_cys_pep_sf"/>
</dbReference>
<evidence type="ECO:0000256" key="3">
    <source>
        <dbReference type="ARBA" id="ARBA00022729"/>
    </source>
</evidence>
<dbReference type="GO" id="GO:0008234">
    <property type="term" value="F:cysteine-type peptidase activity"/>
    <property type="evidence" value="ECO:0007669"/>
    <property type="project" value="UniProtKB-KW"/>
</dbReference>
<dbReference type="PANTHER" id="PTHR47360:SF1">
    <property type="entry name" value="ENDOPEPTIDASE NLPC-RELATED"/>
    <property type="match status" value="1"/>
</dbReference>
<dbReference type="AlphaFoldDB" id="A0A841Q6A3"/>
<evidence type="ECO:0000313" key="11">
    <source>
        <dbReference type="Proteomes" id="UP000581688"/>
    </source>
</evidence>
<dbReference type="InterPro" id="IPR036779">
    <property type="entry name" value="LysM_dom_sf"/>
</dbReference>
<feature type="chain" id="PRO_5032911068" evidence="7">
    <location>
        <begin position="26"/>
        <end position="312"/>
    </location>
</feature>
<keyword evidence="11" id="KW-1185">Reference proteome</keyword>
<comment type="similarity">
    <text evidence="1">Belongs to the peptidase C40 family.</text>
</comment>
<evidence type="ECO:0000256" key="2">
    <source>
        <dbReference type="ARBA" id="ARBA00022670"/>
    </source>
</evidence>
<keyword evidence="5" id="KW-0378">Hydrolase</keyword>
<organism evidence="10 11">
    <name type="scientific">Salirhabdus euzebyi</name>
    <dbReference type="NCBI Taxonomy" id="394506"/>
    <lineage>
        <taxon>Bacteria</taxon>
        <taxon>Bacillati</taxon>
        <taxon>Bacillota</taxon>
        <taxon>Bacilli</taxon>
        <taxon>Bacillales</taxon>
        <taxon>Bacillaceae</taxon>
        <taxon>Salirhabdus</taxon>
    </lineage>
</organism>
<dbReference type="Pfam" id="PF00877">
    <property type="entry name" value="NLPC_P60"/>
    <property type="match status" value="1"/>
</dbReference>
<dbReference type="Proteomes" id="UP000581688">
    <property type="component" value="Unassembled WGS sequence"/>
</dbReference>
<evidence type="ECO:0000256" key="7">
    <source>
        <dbReference type="SAM" id="SignalP"/>
    </source>
</evidence>
<dbReference type="Gene3D" id="3.90.1720.10">
    <property type="entry name" value="endopeptidase domain like (from Nostoc punctiforme)"/>
    <property type="match status" value="1"/>
</dbReference>
<dbReference type="InterPro" id="IPR052062">
    <property type="entry name" value="Murein_DD/LD_carboxypeptidase"/>
</dbReference>
<proteinExistence type="inferred from homology"/>
<dbReference type="InterPro" id="IPR018392">
    <property type="entry name" value="LysM"/>
</dbReference>
<feature type="domain" description="LysM" evidence="8">
    <location>
        <begin position="137"/>
        <end position="180"/>
    </location>
</feature>
<dbReference type="GO" id="GO:0006508">
    <property type="term" value="P:proteolysis"/>
    <property type="evidence" value="ECO:0007669"/>
    <property type="project" value="UniProtKB-KW"/>
</dbReference>
<gene>
    <name evidence="10" type="ORF">HNQ94_002334</name>
</gene>
<protein>
    <submittedName>
        <fullName evidence="10">LysM repeat protein</fullName>
    </submittedName>
</protein>
<name>A0A841Q6A3_9BACI</name>
<dbReference type="PROSITE" id="PS51782">
    <property type="entry name" value="LYSM"/>
    <property type="match status" value="3"/>
</dbReference>
<feature type="signal peptide" evidence="7">
    <location>
        <begin position="1"/>
        <end position="25"/>
    </location>
</feature>
<dbReference type="InterPro" id="IPR000064">
    <property type="entry name" value="NLP_P60_dom"/>
</dbReference>
<dbReference type="SMART" id="SM00257">
    <property type="entry name" value="LysM"/>
    <property type="match status" value="3"/>
</dbReference>
<evidence type="ECO:0000259" key="9">
    <source>
        <dbReference type="PROSITE" id="PS51935"/>
    </source>
</evidence>